<comment type="similarity">
    <text evidence="2 7">Belongs to the ferrochelatase family.</text>
</comment>
<keyword evidence="6 7" id="KW-0627">Porphyrin biosynthesis</keyword>
<proteinExistence type="inferred from homology"/>
<dbReference type="InterPro" id="IPR033644">
    <property type="entry name" value="Ferrochelatase_C"/>
</dbReference>
<comment type="pathway">
    <text evidence="1 7">Porphyrin-containing compound metabolism; protoheme biosynthesis; protoheme from protoporphyrin-IX: step 1/1.</text>
</comment>
<keyword evidence="8" id="KW-1133">Transmembrane helix</keyword>
<protein>
    <recommendedName>
        <fullName evidence="7">Ferrochelatase</fullName>
        <ecNumber evidence="7">4.98.1.1</ecNumber>
    </recommendedName>
</protein>
<dbReference type="HAMAP" id="MF_00323">
    <property type="entry name" value="Ferrochelatase"/>
    <property type="match status" value="1"/>
</dbReference>
<keyword evidence="8" id="KW-0472">Membrane</keyword>
<dbReference type="CDD" id="cd00419">
    <property type="entry name" value="Ferrochelatase_C"/>
    <property type="match status" value="1"/>
</dbReference>
<sequence length="437" mass="50760">MTFHRNIKYINEEGKLHRWKPKTGIVLLNIGSSKSEKDSFRYLTNMFTDSNLVKLPCQNLLGRIIALAARKNSIRKHKLVGGFSFVNYWSNIQAEMLRQYLDYHSPETAPHAVFHSQRYSEPTSEEVVQEFLKLGVDFCVAFPLYPQYSVTSTLSSLRNLDKAIDDYDSQGRIKWSVIQSFNSHPSYLKLIADSVITTLNEFPEDERNTVNIIFTAHSLPLSLIEQGDIYKSEIEKNLKKVKSILGLPNNIYLSWQSQEGKKWIEPKTLDVIKSIALMEGYGNANILVFPLSFVSDHIETLYDIDVLQNNHAREYGVKCFKRCKSFNDDPRFIEVLGDIFMDHIKKLNHDIKVTNEDELDHFLNFALVDNNIKKYIDGPIDSKKKLNQLHSNHSNHVFYNKSIERVQWNKRNKIIFIILLLFIVISLFLVNHLIILY</sequence>
<keyword evidence="7" id="KW-0496">Mitochondrion</keyword>
<keyword evidence="5 7" id="KW-0456">Lyase</keyword>
<dbReference type="STRING" id="1754192.A0A1Y1VSF7"/>
<dbReference type="GO" id="GO:0006783">
    <property type="term" value="P:heme biosynthetic process"/>
    <property type="evidence" value="ECO:0007669"/>
    <property type="project" value="UniProtKB-UniRule"/>
</dbReference>
<dbReference type="AlphaFoldDB" id="A0A1Y1VSF7"/>
<dbReference type="PANTHER" id="PTHR11108:SF1">
    <property type="entry name" value="FERROCHELATASE, MITOCHONDRIAL"/>
    <property type="match status" value="1"/>
</dbReference>
<dbReference type="Pfam" id="PF00762">
    <property type="entry name" value="Ferrochelatase"/>
    <property type="match status" value="1"/>
</dbReference>
<evidence type="ECO:0000256" key="2">
    <source>
        <dbReference type="ARBA" id="ARBA00007718"/>
    </source>
</evidence>
<organism evidence="9 10">
    <name type="scientific">Anaeromyces robustus</name>
    <dbReference type="NCBI Taxonomy" id="1754192"/>
    <lineage>
        <taxon>Eukaryota</taxon>
        <taxon>Fungi</taxon>
        <taxon>Fungi incertae sedis</taxon>
        <taxon>Chytridiomycota</taxon>
        <taxon>Chytridiomycota incertae sedis</taxon>
        <taxon>Neocallimastigomycetes</taxon>
        <taxon>Neocallimastigales</taxon>
        <taxon>Neocallimastigaceae</taxon>
        <taxon>Anaeromyces</taxon>
    </lineage>
</organism>
<evidence type="ECO:0000313" key="10">
    <source>
        <dbReference type="Proteomes" id="UP000193944"/>
    </source>
</evidence>
<reference evidence="9 10" key="1">
    <citation type="submission" date="2016-08" db="EMBL/GenBank/DDBJ databases">
        <title>A Parts List for Fungal Cellulosomes Revealed by Comparative Genomics.</title>
        <authorList>
            <consortium name="DOE Joint Genome Institute"/>
            <person name="Haitjema C.H."/>
            <person name="Gilmore S.P."/>
            <person name="Henske J.K."/>
            <person name="Solomon K.V."/>
            <person name="De Groot R."/>
            <person name="Kuo A."/>
            <person name="Mondo S.J."/>
            <person name="Salamov A.A."/>
            <person name="Labutti K."/>
            <person name="Zhao Z."/>
            <person name="Chiniquy J."/>
            <person name="Barry K."/>
            <person name="Brewer H.M."/>
            <person name="Purvine S.O."/>
            <person name="Wright A.T."/>
            <person name="Boxma B."/>
            <person name="Van Alen T."/>
            <person name="Hackstein J.H."/>
            <person name="Baker S.E."/>
            <person name="Grigoriev I.V."/>
            <person name="O'Malley M.A."/>
        </authorList>
    </citation>
    <scope>NUCLEOTIDE SEQUENCE [LARGE SCALE GENOMIC DNA]</scope>
    <source>
        <strain evidence="9 10">S4</strain>
    </source>
</reference>
<dbReference type="Gene3D" id="3.40.50.1400">
    <property type="match status" value="2"/>
</dbReference>
<dbReference type="InterPro" id="IPR001015">
    <property type="entry name" value="Ferrochelatase"/>
</dbReference>
<dbReference type="EMBL" id="MCFG01000545">
    <property type="protein sequence ID" value="ORX64228.1"/>
    <property type="molecule type" value="Genomic_DNA"/>
</dbReference>
<comment type="subcellular location">
    <subcellularLocation>
        <location evidence="7">Mitochondrion inner membrane</location>
    </subcellularLocation>
</comment>
<comment type="function">
    <text evidence="7">Catalyzes the ferrous insertion into protoporphyrin IX.</text>
</comment>
<evidence type="ECO:0000256" key="7">
    <source>
        <dbReference type="RuleBase" id="RU000607"/>
    </source>
</evidence>
<evidence type="ECO:0000256" key="8">
    <source>
        <dbReference type="SAM" id="Phobius"/>
    </source>
</evidence>
<evidence type="ECO:0000256" key="1">
    <source>
        <dbReference type="ARBA" id="ARBA00004943"/>
    </source>
</evidence>
<dbReference type="UniPathway" id="UPA00252">
    <property type="reaction ID" value="UER00325"/>
</dbReference>
<keyword evidence="7" id="KW-0999">Mitochondrion inner membrane</keyword>
<dbReference type="GO" id="GO:0005743">
    <property type="term" value="C:mitochondrial inner membrane"/>
    <property type="evidence" value="ECO:0007669"/>
    <property type="project" value="UniProtKB-SubCell"/>
</dbReference>
<evidence type="ECO:0000256" key="5">
    <source>
        <dbReference type="ARBA" id="ARBA00023239"/>
    </source>
</evidence>
<comment type="catalytic activity">
    <reaction evidence="7">
        <text>heme b + 2 H(+) = protoporphyrin IX + Fe(2+)</text>
        <dbReference type="Rhea" id="RHEA:22584"/>
        <dbReference type="ChEBI" id="CHEBI:15378"/>
        <dbReference type="ChEBI" id="CHEBI:29033"/>
        <dbReference type="ChEBI" id="CHEBI:57306"/>
        <dbReference type="ChEBI" id="CHEBI:60344"/>
        <dbReference type="EC" id="4.98.1.1"/>
    </reaction>
</comment>
<evidence type="ECO:0000256" key="4">
    <source>
        <dbReference type="ARBA" id="ARBA00023133"/>
    </source>
</evidence>
<dbReference type="PROSITE" id="PS00534">
    <property type="entry name" value="FERROCHELATASE"/>
    <property type="match status" value="1"/>
</dbReference>
<dbReference type="PANTHER" id="PTHR11108">
    <property type="entry name" value="FERROCHELATASE"/>
    <property type="match status" value="1"/>
</dbReference>
<dbReference type="GO" id="GO:0004325">
    <property type="term" value="F:ferrochelatase activity"/>
    <property type="evidence" value="ECO:0007669"/>
    <property type="project" value="UniProtKB-UniRule"/>
</dbReference>
<dbReference type="EC" id="4.98.1.1" evidence="7"/>
<gene>
    <name evidence="9" type="ORF">BCR32DRAFT_226709</name>
</gene>
<evidence type="ECO:0000256" key="6">
    <source>
        <dbReference type="ARBA" id="ARBA00023244"/>
    </source>
</evidence>
<dbReference type="NCBIfam" id="TIGR00109">
    <property type="entry name" value="hemH"/>
    <property type="match status" value="1"/>
</dbReference>
<dbReference type="CDD" id="cd03411">
    <property type="entry name" value="Ferrochelatase_N"/>
    <property type="match status" value="1"/>
</dbReference>
<keyword evidence="10" id="KW-1185">Reference proteome</keyword>
<keyword evidence="3 7" id="KW-0408">Iron</keyword>
<accession>A0A1Y1VSF7</accession>
<dbReference type="InterPro" id="IPR033659">
    <property type="entry name" value="Ferrochelatase_N"/>
</dbReference>
<comment type="caution">
    <text evidence="9">The sequence shown here is derived from an EMBL/GenBank/DDBJ whole genome shotgun (WGS) entry which is preliminary data.</text>
</comment>
<name>A0A1Y1VSF7_9FUNG</name>
<keyword evidence="4 7" id="KW-0350">Heme biosynthesis</keyword>
<dbReference type="SUPFAM" id="SSF53800">
    <property type="entry name" value="Chelatase"/>
    <property type="match status" value="1"/>
</dbReference>
<dbReference type="OrthoDB" id="1323at2759"/>
<evidence type="ECO:0000256" key="3">
    <source>
        <dbReference type="ARBA" id="ARBA00023004"/>
    </source>
</evidence>
<feature type="transmembrane region" description="Helical" evidence="8">
    <location>
        <begin position="414"/>
        <end position="435"/>
    </location>
</feature>
<keyword evidence="8" id="KW-0812">Transmembrane</keyword>
<evidence type="ECO:0000313" key="9">
    <source>
        <dbReference type="EMBL" id="ORX64228.1"/>
    </source>
</evidence>
<dbReference type="InterPro" id="IPR019772">
    <property type="entry name" value="Ferrochelatase_AS"/>
</dbReference>
<reference evidence="9 10" key="2">
    <citation type="submission" date="2016-08" db="EMBL/GenBank/DDBJ databases">
        <title>Pervasive Adenine N6-methylation of Active Genes in Fungi.</title>
        <authorList>
            <consortium name="DOE Joint Genome Institute"/>
            <person name="Mondo S.J."/>
            <person name="Dannebaum R.O."/>
            <person name="Kuo R.C."/>
            <person name="Labutti K."/>
            <person name="Haridas S."/>
            <person name="Kuo A."/>
            <person name="Salamov A."/>
            <person name="Ahrendt S.R."/>
            <person name="Lipzen A."/>
            <person name="Sullivan W."/>
            <person name="Andreopoulos W.B."/>
            <person name="Clum A."/>
            <person name="Lindquist E."/>
            <person name="Daum C."/>
            <person name="Ramamoorthy G.K."/>
            <person name="Gryganskyi A."/>
            <person name="Culley D."/>
            <person name="Magnuson J.K."/>
            <person name="James T.Y."/>
            <person name="O'Malley M.A."/>
            <person name="Stajich J.E."/>
            <person name="Spatafora J.W."/>
            <person name="Visel A."/>
            <person name="Grigoriev I.V."/>
        </authorList>
    </citation>
    <scope>NUCLEOTIDE SEQUENCE [LARGE SCALE GENOMIC DNA]</scope>
    <source>
        <strain evidence="9 10">S4</strain>
    </source>
</reference>
<dbReference type="Proteomes" id="UP000193944">
    <property type="component" value="Unassembled WGS sequence"/>
</dbReference>